<dbReference type="InterPro" id="IPR029063">
    <property type="entry name" value="SAM-dependent_MTases_sf"/>
</dbReference>
<keyword evidence="3" id="KW-1185">Reference proteome</keyword>
<proteinExistence type="predicted"/>
<sequence>MDYVQGLSYADNTFDFVHIRFLVLALREDQWPMTIKELARVTKPGGMIQMTELDINPLDTDCQPFHVVTIVHAVCEKKGQDPRIVLELERMLLVTKRVKVIQTEDGSCDTSQLDDGSDRETARKFHWDYVET</sequence>
<name>A0A9P7BPJ5_RHIOR</name>
<dbReference type="InterPro" id="IPR013216">
    <property type="entry name" value="Methyltransf_11"/>
</dbReference>
<dbReference type="GO" id="GO:0008757">
    <property type="term" value="F:S-adenosylmethionine-dependent methyltransferase activity"/>
    <property type="evidence" value="ECO:0007669"/>
    <property type="project" value="InterPro"/>
</dbReference>
<organism evidence="2 3">
    <name type="scientific">Rhizopus oryzae</name>
    <name type="common">Mucormycosis agent</name>
    <name type="synonym">Rhizopus arrhizus var. delemar</name>
    <dbReference type="NCBI Taxonomy" id="64495"/>
    <lineage>
        <taxon>Eukaryota</taxon>
        <taxon>Fungi</taxon>
        <taxon>Fungi incertae sedis</taxon>
        <taxon>Mucoromycota</taxon>
        <taxon>Mucoromycotina</taxon>
        <taxon>Mucoromycetes</taxon>
        <taxon>Mucorales</taxon>
        <taxon>Mucorineae</taxon>
        <taxon>Rhizopodaceae</taxon>
        <taxon>Rhizopus</taxon>
    </lineage>
</organism>
<dbReference type="AlphaFoldDB" id="A0A9P7BPJ5"/>
<dbReference type="EMBL" id="JAANQT010001544">
    <property type="protein sequence ID" value="KAG1304746.1"/>
    <property type="molecule type" value="Genomic_DNA"/>
</dbReference>
<protein>
    <recommendedName>
        <fullName evidence="1">Methyltransferase type 11 domain-containing protein</fullName>
    </recommendedName>
</protein>
<dbReference type="Proteomes" id="UP000716291">
    <property type="component" value="Unassembled WGS sequence"/>
</dbReference>
<dbReference type="Gene3D" id="3.40.50.150">
    <property type="entry name" value="Vaccinia Virus protein VP39"/>
    <property type="match status" value="1"/>
</dbReference>
<feature type="domain" description="Methyltransferase type 11" evidence="1">
    <location>
        <begin position="6"/>
        <end position="48"/>
    </location>
</feature>
<dbReference type="Pfam" id="PF08241">
    <property type="entry name" value="Methyltransf_11"/>
    <property type="match status" value="1"/>
</dbReference>
<dbReference type="SUPFAM" id="SSF53335">
    <property type="entry name" value="S-adenosyl-L-methionine-dependent methyltransferases"/>
    <property type="match status" value="1"/>
</dbReference>
<gene>
    <name evidence="2" type="ORF">G6F64_008942</name>
</gene>
<evidence type="ECO:0000313" key="2">
    <source>
        <dbReference type="EMBL" id="KAG1304746.1"/>
    </source>
</evidence>
<reference evidence="2" key="1">
    <citation type="journal article" date="2020" name="Microb. Genom.">
        <title>Genetic diversity of clinical and environmental Mucorales isolates obtained from an investigation of mucormycosis cases among solid organ transplant recipients.</title>
        <authorList>
            <person name="Nguyen M.H."/>
            <person name="Kaul D."/>
            <person name="Muto C."/>
            <person name="Cheng S.J."/>
            <person name="Richter R.A."/>
            <person name="Bruno V.M."/>
            <person name="Liu G."/>
            <person name="Beyhan S."/>
            <person name="Sundermann A.J."/>
            <person name="Mounaud S."/>
            <person name="Pasculle A.W."/>
            <person name="Nierman W.C."/>
            <person name="Driscoll E."/>
            <person name="Cumbie R."/>
            <person name="Clancy C.J."/>
            <person name="Dupont C.L."/>
        </authorList>
    </citation>
    <scope>NUCLEOTIDE SEQUENCE</scope>
    <source>
        <strain evidence="2">GL11</strain>
    </source>
</reference>
<evidence type="ECO:0000313" key="3">
    <source>
        <dbReference type="Proteomes" id="UP000716291"/>
    </source>
</evidence>
<evidence type="ECO:0000259" key="1">
    <source>
        <dbReference type="Pfam" id="PF08241"/>
    </source>
</evidence>
<comment type="caution">
    <text evidence="2">The sequence shown here is derived from an EMBL/GenBank/DDBJ whole genome shotgun (WGS) entry which is preliminary data.</text>
</comment>
<accession>A0A9P7BPJ5</accession>